<dbReference type="Pfam" id="PF12833">
    <property type="entry name" value="HTH_18"/>
    <property type="match status" value="1"/>
</dbReference>
<dbReference type="PROSITE" id="PS00041">
    <property type="entry name" value="HTH_ARAC_FAMILY_1"/>
    <property type="match status" value="1"/>
</dbReference>
<dbReference type="InterPro" id="IPR020449">
    <property type="entry name" value="Tscrpt_reg_AraC-type_HTH"/>
</dbReference>
<evidence type="ECO:0000256" key="3">
    <source>
        <dbReference type="ARBA" id="ARBA00023163"/>
    </source>
</evidence>
<evidence type="ECO:0000259" key="4">
    <source>
        <dbReference type="PROSITE" id="PS01124"/>
    </source>
</evidence>
<evidence type="ECO:0000256" key="2">
    <source>
        <dbReference type="ARBA" id="ARBA00023125"/>
    </source>
</evidence>
<proteinExistence type="predicted"/>
<organism evidence="5 6">
    <name type="scientific">Prosthecobacter algae</name>
    <dbReference type="NCBI Taxonomy" id="1144682"/>
    <lineage>
        <taxon>Bacteria</taxon>
        <taxon>Pseudomonadati</taxon>
        <taxon>Verrucomicrobiota</taxon>
        <taxon>Verrucomicrobiia</taxon>
        <taxon>Verrucomicrobiales</taxon>
        <taxon>Verrucomicrobiaceae</taxon>
        <taxon>Prosthecobacter</taxon>
    </lineage>
</organism>
<dbReference type="PANTHER" id="PTHR43436">
    <property type="entry name" value="ARAC-FAMILY TRANSCRIPTIONAL REGULATOR"/>
    <property type="match status" value="1"/>
</dbReference>
<gene>
    <name evidence="5" type="ORF">GCM10023213_27400</name>
</gene>
<dbReference type="PROSITE" id="PS01124">
    <property type="entry name" value="HTH_ARAC_FAMILY_2"/>
    <property type="match status" value="1"/>
</dbReference>
<keyword evidence="2" id="KW-0238">DNA-binding</keyword>
<name>A0ABP9PAW2_9BACT</name>
<sequence length="299" mass="32483">MVVSANPNPLAAVLQGLVKEEGFGVSNLPEVRLMHSTETYPSAPVSYEPSIVIVAQGHKHGRLGDRVFTYDASNYLVLSLPLPFECETIGSPEEPMLGMAVRVNPTTIAELLLEMDTPPSAIASPEYAIDAMPLTAELGDAALRLARCLQSPDEARILGPHIIREMTYRALCGGQGPALRALATPQSSFGQIARAMRRIHLDFGETLDVASLAREAGMSVSTFHAHFKAVTSYPPLRYLQTIRLHKAQVFMVNGMAVAEAANRVGYESPSQFSREFKRLFGGTPKDVTARSRIALSMFS</sequence>
<dbReference type="SMART" id="SM00342">
    <property type="entry name" value="HTH_ARAC"/>
    <property type="match status" value="1"/>
</dbReference>
<dbReference type="InterPro" id="IPR018062">
    <property type="entry name" value="HTH_AraC-typ_CS"/>
</dbReference>
<evidence type="ECO:0000313" key="5">
    <source>
        <dbReference type="EMBL" id="GAA5142082.1"/>
    </source>
</evidence>
<accession>A0ABP9PAW2</accession>
<protein>
    <submittedName>
        <fullName evidence="5">AraC family transcriptional regulator</fullName>
    </submittedName>
</protein>
<dbReference type="EMBL" id="BAABIA010000005">
    <property type="protein sequence ID" value="GAA5142082.1"/>
    <property type="molecule type" value="Genomic_DNA"/>
</dbReference>
<dbReference type="SUPFAM" id="SSF46689">
    <property type="entry name" value="Homeodomain-like"/>
    <property type="match status" value="2"/>
</dbReference>
<comment type="caution">
    <text evidence="5">The sequence shown here is derived from an EMBL/GenBank/DDBJ whole genome shotgun (WGS) entry which is preliminary data.</text>
</comment>
<dbReference type="Pfam" id="PF06719">
    <property type="entry name" value="AraC_N"/>
    <property type="match status" value="1"/>
</dbReference>
<dbReference type="Gene3D" id="1.10.10.60">
    <property type="entry name" value="Homeodomain-like"/>
    <property type="match status" value="2"/>
</dbReference>
<dbReference type="Proteomes" id="UP001499852">
    <property type="component" value="Unassembled WGS sequence"/>
</dbReference>
<evidence type="ECO:0000256" key="1">
    <source>
        <dbReference type="ARBA" id="ARBA00023015"/>
    </source>
</evidence>
<feature type="domain" description="HTH araC/xylS-type" evidence="4">
    <location>
        <begin position="193"/>
        <end position="290"/>
    </location>
</feature>
<keyword evidence="1" id="KW-0805">Transcription regulation</keyword>
<dbReference type="PRINTS" id="PR00032">
    <property type="entry name" value="HTHARAC"/>
</dbReference>
<dbReference type="InterPro" id="IPR018060">
    <property type="entry name" value="HTH_AraC"/>
</dbReference>
<dbReference type="InterPro" id="IPR009057">
    <property type="entry name" value="Homeodomain-like_sf"/>
</dbReference>
<dbReference type="InterPro" id="IPR009594">
    <property type="entry name" value="Tscrpt_reg_HTH_AraC_N"/>
</dbReference>
<keyword evidence="3" id="KW-0804">Transcription</keyword>
<keyword evidence="6" id="KW-1185">Reference proteome</keyword>
<evidence type="ECO:0000313" key="6">
    <source>
        <dbReference type="Proteomes" id="UP001499852"/>
    </source>
</evidence>
<reference evidence="6" key="1">
    <citation type="journal article" date="2019" name="Int. J. Syst. Evol. Microbiol.">
        <title>The Global Catalogue of Microorganisms (GCM) 10K type strain sequencing project: providing services to taxonomists for standard genome sequencing and annotation.</title>
        <authorList>
            <consortium name="The Broad Institute Genomics Platform"/>
            <consortium name="The Broad Institute Genome Sequencing Center for Infectious Disease"/>
            <person name="Wu L."/>
            <person name="Ma J."/>
        </authorList>
    </citation>
    <scope>NUCLEOTIDE SEQUENCE [LARGE SCALE GENOMIC DNA]</scope>
    <source>
        <strain evidence="6">JCM 18053</strain>
    </source>
</reference>
<dbReference type="PANTHER" id="PTHR43436:SF2">
    <property type="entry name" value="ARAC_XYLS FAMILY TRANSCRIPTIONAL REGULATOR"/>
    <property type="match status" value="1"/>
</dbReference>